<dbReference type="EMBL" id="WKJL01000014">
    <property type="protein sequence ID" value="MRW86074.1"/>
    <property type="molecule type" value="Genomic_DNA"/>
</dbReference>
<dbReference type="InterPro" id="IPR012093">
    <property type="entry name" value="Pirin"/>
</dbReference>
<evidence type="ECO:0000256" key="1">
    <source>
        <dbReference type="ARBA" id="ARBA00008416"/>
    </source>
</evidence>
<dbReference type="PANTHER" id="PTHR43212:SF3">
    <property type="entry name" value="QUERCETIN 2,3-DIOXYGENASE"/>
    <property type="match status" value="1"/>
</dbReference>
<feature type="binding site" evidence="2">
    <location>
        <position position="101"/>
    </location>
    <ligand>
        <name>Fe cation</name>
        <dbReference type="ChEBI" id="CHEBI:24875"/>
    </ligand>
</feature>
<gene>
    <name evidence="6" type="ORF">GJ698_18550</name>
</gene>
<dbReference type="InterPro" id="IPR011051">
    <property type="entry name" value="RmlC_Cupin_sf"/>
</dbReference>
<organism evidence="6 7">
    <name type="scientific">Duganella aquatilis</name>
    <dbReference type="NCBI Taxonomy" id="2666082"/>
    <lineage>
        <taxon>Bacteria</taxon>
        <taxon>Pseudomonadati</taxon>
        <taxon>Pseudomonadota</taxon>
        <taxon>Betaproteobacteria</taxon>
        <taxon>Burkholderiales</taxon>
        <taxon>Oxalobacteraceae</taxon>
        <taxon>Telluria group</taxon>
        <taxon>Duganella</taxon>
    </lineage>
</organism>
<dbReference type="InterPro" id="IPR014710">
    <property type="entry name" value="RmlC-like_jellyroll"/>
</dbReference>
<evidence type="ECO:0000313" key="7">
    <source>
        <dbReference type="Proteomes" id="UP000439986"/>
    </source>
</evidence>
<evidence type="ECO:0000256" key="3">
    <source>
        <dbReference type="RuleBase" id="RU003457"/>
    </source>
</evidence>
<feature type="domain" description="Pirin N-terminal" evidence="4">
    <location>
        <begin position="16"/>
        <end position="118"/>
    </location>
</feature>
<keyword evidence="7" id="KW-1185">Reference proteome</keyword>
<dbReference type="Gene3D" id="2.60.120.10">
    <property type="entry name" value="Jelly Rolls"/>
    <property type="match status" value="2"/>
</dbReference>
<evidence type="ECO:0000256" key="2">
    <source>
        <dbReference type="PIRSR" id="PIRSR006232-1"/>
    </source>
</evidence>
<dbReference type="AlphaFoldDB" id="A0A844DE96"/>
<feature type="domain" description="Quercetin 2,3-dioxygenase C-terminal cupin" evidence="5">
    <location>
        <begin position="154"/>
        <end position="231"/>
    </location>
</feature>
<dbReference type="Proteomes" id="UP000439986">
    <property type="component" value="Unassembled WGS sequence"/>
</dbReference>
<dbReference type="PIRSF" id="PIRSF006232">
    <property type="entry name" value="Pirin"/>
    <property type="match status" value="1"/>
</dbReference>
<reference evidence="6 7" key="1">
    <citation type="submission" date="2019-11" db="EMBL/GenBank/DDBJ databases">
        <title>Novel species isolated from a subtropical stream in China.</title>
        <authorList>
            <person name="Lu H."/>
        </authorList>
    </citation>
    <scope>NUCLEOTIDE SEQUENCE [LARGE SCALE GENOMIC DNA]</scope>
    <source>
        <strain evidence="6 7">FT26W</strain>
    </source>
</reference>
<keyword evidence="2" id="KW-0408">Iron</keyword>
<accession>A0A844DE96</accession>
<protein>
    <recommendedName>
        <fullName evidence="8">Pirin family protein</fullName>
    </recommendedName>
</protein>
<evidence type="ECO:0000259" key="5">
    <source>
        <dbReference type="Pfam" id="PF17954"/>
    </source>
</evidence>
<dbReference type="SUPFAM" id="SSF51182">
    <property type="entry name" value="RmlC-like cupins"/>
    <property type="match status" value="1"/>
</dbReference>
<evidence type="ECO:0008006" key="8">
    <source>
        <dbReference type="Google" id="ProtNLM"/>
    </source>
</evidence>
<comment type="similarity">
    <text evidence="1 3">Belongs to the pirin family.</text>
</comment>
<feature type="binding site" evidence="2">
    <location>
        <position position="57"/>
    </location>
    <ligand>
        <name>Fe cation</name>
        <dbReference type="ChEBI" id="CHEBI:24875"/>
    </ligand>
</feature>
<evidence type="ECO:0000259" key="4">
    <source>
        <dbReference type="Pfam" id="PF02678"/>
    </source>
</evidence>
<dbReference type="InterPro" id="IPR041602">
    <property type="entry name" value="Quercetinase_C"/>
</dbReference>
<sequence>MIALRPYATLAGRDAGWLKARLHFRFAGMGKLEYGPVGPLHVWNDDEFAPDSGFPMHAHRDVEIITYVRRGAVTHADSLHNQSRVVAGDVQVMSAGDGIVHAEHNNETEPTLVYQIWLKPRETGGTPSWQTRRFPQADRSGKLTVLASGYADDQQQHGALPLKADARLLVAKLRAGDRITHTMNGDAYLVAVDGRLQLNGTELAVRDGAAIIGETQMALHALEDTEVVMIEAPRKTA</sequence>
<proteinExistence type="inferred from homology"/>
<keyword evidence="2" id="KW-0479">Metal-binding</keyword>
<comment type="cofactor">
    <cofactor evidence="2">
        <name>Fe cation</name>
        <dbReference type="ChEBI" id="CHEBI:24875"/>
    </cofactor>
    <text evidence="2">Binds 1 Fe cation per subunit.</text>
</comment>
<feature type="binding site" evidence="2">
    <location>
        <position position="103"/>
    </location>
    <ligand>
        <name>Fe cation</name>
        <dbReference type="ChEBI" id="CHEBI:24875"/>
    </ligand>
</feature>
<dbReference type="InterPro" id="IPR003829">
    <property type="entry name" value="Pirin_N_dom"/>
</dbReference>
<evidence type="ECO:0000313" key="6">
    <source>
        <dbReference type="EMBL" id="MRW86074.1"/>
    </source>
</evidence>
<name>A0A844DE96_9BURK</name>
<feature type="binding site" evidence="2">
    <location>
        <position position="59"/>
    </location>
    <ligand>
        <name>Fe cation</name>
        <dbReference type="ChEBI" id="CHEBI:24875"/>
    </ligand>
</feature>
<dbReference type="Pfam" id="PF02678">
    <property type="entry name" value="Pirin"/>
    <property type="match status" value="1"/>
</dbReference>
<dbReference type="GO" id="GO:0046872">
    <property type="term" value="F:metal ion binding"/>
    <property type="evidence" value="ECO:0007669"/>
    <property type="project" value="UniProtKB-KW"/>
</dbReference>
<dbReference type="PANTHER" id="PTHR43212">
    <property type="entry name" value="QUERCETIN 2,3-DIOXYGENASE"/>
    <property type="match status" value="1"/>
</dbReference>
<dbReference type="RefSeq" id="WP_154359342.1">
    <property type="nucleotide sequence ID" value="NZ_WKJL01000014.1"/>
</dbReference>
<dbReference type="Pfam" id="PF17954">
    <property type="entry name" value="Pirin_C_2"/>
    <property type="match status" value="1"/>
</dbReference>
<comment type="caution">
    <text evidence="6">The sequence shown here is derived from an EMBL/GenBank/DDBJ whole genome shotgun (WGS) entry which is preliminary data.</text>
</comment>